<organism evidence="2 3">
    <name type="scientific">Clostridium cochlearium</name>
    <dbReference type="NCBI Taxonomy" id="1494"/>
    <lineage>
        <taxon>Bacteria</taxon>
        <taxon>Bacillati</taxon>
        <taxon>Bacillota</taxon>
        <taxon>Clostridia</taxon>
        <taxon>Eubacteriales</taxon>
        <taxon>Clostridiaceae</taxon>
        <taxon>Clostridium</taxon>
    </lineage>
</organism>
<keyword evidence="1" id="KW-0812">Transmembrane</keyword>
<sequence>MGSGVVGWFVGFYPIETSITAGLCMANRGGSGDIAVLTAADRMDLMSFAQISSRLGGGLMLIIASIIFGVLF</sequence>
<reference evidence="2 3" key="1">
    <citation type="submission" date="2016-10" db="EMBL/GenBank/DDBJ databases">
        <authorList>
            <person name="Varghese N."/>
            <person name="Submissions S."/>
        </authorList>
    </citation>
    <scope>NUCLEOTIDE SEQUENCE [LARGE SCALE GENOMIC DNA]</scope>
    <source>
        <strain evidence="2 3">NLAE-zl-C224</strain>
    </source>
</reference>
<protein>
    <submittedName>
        <fullName evidence="2">2-hydroxycarboxylate transporter family protein</fullName>
    </submittedName>
</protein>
<keyword evidence="3" id="KW-1185">Reference proteome</keyword>
<dbReference type="Proteomes" id="UP000198811">
    <property type="component" value="Unassembled WGS sequence"/>
</dbReference>
<comment type="caution">
    <text evidence="2">The sequence shown here is derived from an EMBL/GenBank/DDBJ whole genome shotgun (WGS) entry which is preliminary data.</text>
</comment>
<keyword evidence="1" id="KW-1133">Transmembrane helix</keyword>
<dbReference type="InterPro" id="IPR004679">
    <property type="entry name" value="2-OHcarboxylate_transport"/>
</dbReference>
<proteinExistence type="predicted"/>
<keyword evidence="1" id="KW-0472">Membrane</keyword>
<name>A0ABY0QIM6_CLOCO</name>
<dbReference type="PANTHER" id="PTHR40033:SF1">
    <property type="entry name" value="CITRATE-SODIUM SYMPORTER"/>
    <property type="match status" value="1"/>
</dbReference>
<dbReference type="Pfam" id="PF03390">
    <property type="entry name" value="2HCT"/>
    <property type="match status" value="1"/>
</dbReference>
<dbReference type="EMBL" id="FNGL01000002">
    <property type="protein sequence ID" value="SDK89290.1"/>
    <property type="molecule type" value="Genomic_DNA"/>
</dbReference>
<evidence type="ECO:0000313" key="3">
    <source>
        <dbReference type="Proteomes" id="UP000198811"/>
    </source>
</evidence>
<dbReference type="RefSeq" id="WP_276325812.1">
    <property type="nucleotide sequence ID" value="NZ_FNGL01000002.1"/>
</dbReference>
<feature type="transmembrane region" description="Helical" evidence="1">
    <location>
        <begin position="51"/>
        <end position="71"/>
    </location>
</feature>
<gene>
    <name evidence="2" type="ORF">SAMN05216497_10237</name>
</gene>
<evidence type="ECO:0000256" key="1">
    <source>
        <dbReference type="SAM" id="Phobius"/>
    </source>
</evidence>
<evidence type="ECO:0000313" key="2">
    <source>
        <dbReference type="EMBL" id="SDK89290.1"/>
    </source>
</evidence>
<accession>A0ABY0QIM6</accession>
<dbReference type="PANTHER" id="PTHR40033">
    <property type="entry name" value="NA(+)-MALATE SYMPORTER"/>
    <property type="match status" value="1"/>
</dbReference>